<sequence length="342" mass="39642">MEMDEKQAKNHLAWDFSLLSAGWVPEADAEGLRLLTDWCNWVSIGHDFATCFTKLMVHYTKVFHFDDLFDESSLQRDPFKAAGEIIQTLSILSDVHPPIDRHEHPLRYAFQNIWQRFQKRSSVGETQSQGTRLARNMPGRRLTRVTEQQRRYIEAHRLYMMAVLEQVHLQNTAEYPNIDLEHLMEMRQASIGARPAIALMEGIERIDLPPEVRDHPSLVICERISAECTFLGNDVVSLQREIDCGIEDHNMVFRLTRMHGISLQEALVKLGEMLDDRYKAWDRAVAELPTWDETTDKAVQRLLNVFRRMPLSNAHWSFKCGRYFGANGETVKSTRKMQVVST</sequence>
<dbReference type="SUPFAM" id="SSF48576">
    <property type="entry name" value="Terpenoid synthases"/>
    <property type="match status" value="1"/>
</dbReference>
<dbReference type="OrthoDB" id="2861623at2759"/>
<dbReference type="STRING" id="1081109.A0A166NVZ2"/>
<evidence type="ECO:0000256" key="1">
    <source>
        <dbReference type="ARBA" id="ARBA00001946"/>
    </source>
</evidence>
<dbReference type="PANTHER" id="PTHR35201:SF4">
    <property type="entry name" value="BETA-PINACENE SYNTHASE-RELATED"/>
    <property type="match status" value="1"/>
</dbReference>
<evidence type="ECO:0000313" key="5">
    <source>
        <dbReference type="EMBL" id="KZZ92810.1"/>
    </source>
</evidence>
<dbReference type="Pfam" id="PF19086">
    <property type="entry name" value="Terpene_syn_C_2"/>
    <property type="match status" value="1"/>
</dbReference>
<evidence type="ECO:0000256" key="3">
    <source>
        <dbReference type="ARBA" id="ARBA00022842"/>
    </source>
</evidence>
<dbReference type="Gene3D" id="1.10.600.10">
    <property type="entry name" value="Farnesyl Diphosphate Synthase"/>
    <property type="match status" value="1"/>
</dbReference>
<dbReference type="InterPro" id="IPR034686">
    <property type="entry name" value="Terpene_cyclase-like_2"/>
</dbReference>
<evidence type="ECO:0000256" key="4">
    <source>
        <dbReference type="RuleBase" id="RU366034"/>
    </source>
</evidence>
<keyword evidence="4" id="KW-0479">Metal-binding</keyword>
<reference evidence="5 6" key="1">
    <citation type="journal article" date="2016" name="Genome Biol. Evol.">
        <title>Divergent and convergent evolution of fungal pathogenicity.</title>
        <authorList>
            <person name="Shang Y."/>
            <person name="Xiao G."/>
            <person name="Zheng P."/>
            <person name="Cen K."/>
            <person name="Zhan S."/>
            <person name="Wang C."/>
        </authorList>
    </citation>
    <scope>NUCLEOTIDE SEQUENCE [LARGE SCALE GENOMIC DNA]</scope>
    <source>
        <strain evidence="5 6">RCEF 2490</strain>
    </source>
</reference>
<comment type="cofactor">
    <cofactor evidence="1 4">
        <name>Mg(2+)</name>
        <dbReference type="ChEBI" id="CHEBI:18420"/>
    </cofactor>
</comment>
<keyword evidence="3 4" id="KW-0460">Magnesium</keyword>
<proteinExistence type="inferred from homology"/>
<keyword evidence="6" id="KW-1185">Reference proteome</keyword>
<evidence type="ECO:0000256" key="2">
    <source>
        <dbReference type="ARBA" id="ARBA00006333"/>
    </source>
</evidence>
<dbReference type="GO" id="GO:0010333">
    <property type="term" value="F:terpene synthase activity"/>
    <property type="evidence" value="ECO:0007669"/>
    <property type="project" value="InterPro"/>
</dbReference>
<dbReference type="AlphaFoldDB" id="A0A166NVZ2"/>
<protein>
    <recommendedName>
        <fullName evidence="4">Terpene synthase</fullName>
        <ecNumber evidence="4">4.2.3.-</ecNumber>
    </recommendedName>
</protein>
<gene>
    <name evidence="5" type="ORF">AAL_05842</name>
</gene>
<dbReference type="GO" id="GO:0046872">
    <property type="term" value="F:metal ion binding"/>
    <property type="evidence" value="ECO:0007669"/>
    <property type="project" value="UniProtKB-KW"/>
</dbReference>
<comment type="similarity">
    <text evidence="2 4">Belongs to the terpene synthase family.</text>
</comment>
<dbReference type="SFLD" id="SFLDS00005">
    <property type="entry name" value="Isoprenoid_Synthase_Type_I"/>
    <property type="match status" value="1"/>
</dbReference>
<organism evidence="5 6">
    <name type="scientific">Moelleriella libera RCEF 2490</name>
    <dbReference type="NCBI Taxonomy" id="1081109"/>
    <lineage>
        <taxon>Eukaryota</taxon>
        <taxon>Fungi</taxon>
        <taxon>Dikarya</taxon>
        <taxon>Ascomycota</taxon>
        <taxon>Pezizomycotina</taxon>
        <taxon>Sordariomycetes</taxon>
        <taxon>Hypocreomycetidae</taxon>
        <taxon>Hypocreales</taxon>
        <taxon>Clavicipitaceae</taxon>
        <taxon>Moelleriella</taxon>
    </lineage>
</organism>
<dbReference type="InterPro" id="IPR008949">
    <property type="entry name" value="Isoprenoid_synthase_dom_sf"/>
</dbReference>
<comment type="caution">
    <text evidence="5">The sequence shown here is derived from an EMBL/GenBank/DDBJ whole genome shotgun (WGS) entry which is preliminary data.</text>
</comment>
<dbReference type="Proteomes" id="UP000078544">
    <property type="component" value="Unassembled WGS sequence"/>
</dbReference>
<dbReference type="EC" id="4.2.3.-" evidence="4"/>
<dbReference type="GO" id="GO:0008299">
    <property type="term" value="P:isoprenoid biosynthetic process"/>
    <property type="evidence" value="ECO:0007669"/>
    <property type="project" value="UniProtKB-ARBA"/>
</dbReference>
<accession>A0A166NVZ2</accession>
<evidence type="ECO:0000313" key="6">
    <source>
        <dbReference type="Proteomes" id="UP000078544"/>
    </source>
</evidence>
<keyword evidence="4" id="KW-0456">Lyase</keyword>
<dbReference type="SFLD" id="SFLDG01020">
    <property type="entry name" value="Terpene_Cyclase_Like_2"/>
    <property type="match status" value="1"/>
</dbReference>
<name>A0A166NVZ2_9HYPO</name>
<dbReference type="PANTHER" id="PTHR35201">
    <property type="entry name" value="TERPENE SYNTHASE"/>
    <property type="match status" value="1"/>
</dbReference>
<dbReference type="EMBL" id="AZGY01000014">
    <property type="protein sequence ID" value="KZZ92810.1"/>
    <property type="molecule type" value="Genomic_DNA"/>
</dbReference>